<gene>
    <name evidence="1" type="ORF">ACFSKL_14760</name>
</gene>
<proteinExistence type="predicted"/>
<name>A0ABW4VMX2_9BACT</name>
<sequence length="242" mass="28016">MENHPRIDKNNTIIKKSKIILGSFPTWALTNPDPEKNETFKEKENERMKNGDLHFFYGSSTNKFWLWYQKYIDQKVAKNDIHSLINSLENNSIGITDVIMSCNRKNKSSLDKHLTNRLYNHHFFQIPKTGGKIKILCTSKGVMNEMLLNTQFFKMHNNLTLNLEKSLILQNQIIQDIMCDTELIKKPICSVINVNSGGTIECIAIPSPGSPYRRLIDFGFNCNDADNFLNNYLKATFKWFSN</sequence>
<comment type="caution">
    <text evidence="1">The sequence shown here is derived from an EMBL/GenBank/DDBJ whole genome shotgun (WGS) entry which is preliminary data.</text>
</comment>
<dbReference type="InterPro" id="IPR036895">
    <property type="entry name" value="Uracil-DNA_glycosylase-like_sf"/>
</dbReference>
<keyword evidence="2" id="KW-1185">Reference proteome</keyword>
<dbReference type="RefSeq" id="WP_376887085.1">
    <property type="nucleotide sequence ID" value="NZ_JBHUHR010000039.1"/>
</dbReference>
<accession>A0ABW4VMX2</accession>
<dbReference type="Gene3D" id="3.40.470.10">
    <property type="entry name" value="Uracil-DNA glycosylase-like domain"/>
    <property type="match status" value="1"/>
</dbReference>
<dbReference type="Proteomes" id="UP001597361">
    <property type="component" value="Unassembled WGS sequence"/>
</dbReference>
<organism evidence="1 2">
    <name type="scientific">Belliella marina</name>
    <dbReference type="NCBI Taxonomy" id="1644146"/>
    <lineage>
        <taxon>Bacteria</taxon>
        <taxon>Pseudomonadati</taxon>
        <taxon>Bacteroidota</taxon>
        <taxon>Cytophagia</taxon>
        <taxon>Cytophagales</taxon>
        <taxon>Cyclobacteriaceae</taxon>
        <taxon>Belliella</taxon>
    </lineage>
</organism>
<dbReference type="EMBL" id="JBHUHR010000039">
    <property type="protein sequence ID" value="MFD2036062.1"/>
    <property type="molecule type" value="Genomic_DNA"/>
</dbReference>
<protein>
    <submittedName>
        <fullName evidence="1">Uncharacterized protein</fullName>
    </submittedName>
</protein>
<evidence type="ECO:0000313" key="1">
    <source>
        <dbReference type="EMBL" id="MFD2036062.1"/>
    </source>
</evidence>
<evidence type="ECO:0000313" key="2">
    <source>
        <dbReference type="Proteomes" id="UP001597361"/>
    </source>
</evidence>
<reference evidence="2" key="1">
    <citation type="journal article" date="2019" name="Int. J. Syst. Evol. Microbiol.">
        <title>The Global Catalogue of Microorganisms (GCM) 10K type strain sequencing project: providing services to taxonomists for standard genome sequencing and annotation.</title>
        <authorList>
            <consortium name="The Broad Institute Genomics Platform"/>
            <consortium name="The Broad Institute Genome Sequencing Center for Infectious Disease"/>
            <person name="Wu L."/>
            <person name="Ma J."/>
        </authorList>
    </citation>
    <scope>NUCLEOTIDE SEQUENCE [LARGE SCALE GENOMIC DNA]</scope>
    <source>
        <strain evidence="2">CGMCC 1.15180</strain>
    </source>
</reference>